<dbReference type="CDD" id="cd05147">
    <property type="entry name" value="RIO1_euk"/>
    <property type="match status" value="1"/>
</dbReference>
<evidence type="ECO:0000256" key="11">
    <source>
        <dbReference type="ARBA" id="ARBA00022741"/>
    </source>
</evidence>
<dbReference type="Gene3D" id="1.10.510.10">
    <property type="entry name" value="Transferase(Phosphotransferase) domain 1"/>
    <property type="match status" value="1"/>
</dbReference>
<dbReference type="InterPro" id="IPR018934">
    <property type="entry name" value="RIO_dom"/>
</dbReference>
<evidence type="ECO:0000256" key="7">
    <source>
        <dbReference type="ARBA" id="ARBA00022517"/>
    </source>
</evidence>
<dbReference type="GO" id="GO:0016787">
    <property type="term" value="F:hydrolase activity"/>
    <property type="evidence" value="ECO:0007669"/>
    <property type="project" value="UniProtKB-KW"/>
</dbReference>
<feature type="binding site" evidence="21">
    <location>
        <position position="363"/>
    </location>
    <ligand>
        <name>Mg(2+)</name>
        <dbReference type="ChEBI" id="CHEBI:18420"/>
    </ligand>
</feature>
<feature type="compositionally biased region" description="Basic residues" evidence="22">
    <location>
        <begin position="564"/>
        <end position="586"/>
    </location>
</feature>
<feature type="active site" description="4-aspartylphosphate intermediate" evidence="19">
    <location>
        <position position="375"/>
    </location>
</feature>
<keyword evidence="12 18" id="KW-0418">Kinase</keyword>
<feature type="binding site" evidence="21">
    <location>
        <position position="375"/>
    </location>
    <ligand>
        <name>Mg(2+)</name>
        <dbReference type="ChEBI" id="CHEBI:18420"/>
    </ligand>
</feature>
<feature type="binding site" evidence="20">
    <location>
        <position position="314"/>
    </location>
    <ligand>
        <name>ATP</name>
        <dbReference type="ChEBI" id="CHEBI:30616"/>
    </ligand>
</feature>
<dbReference type="FunFam" id="1.10.510.10:FF:000232">
    <property type="entry name" value="Serine/threonine-protein kinase RIO1"/>
    <property type="match status" value="1"/>
</dbReference>
<comment type="caution">
    <text evidence="24">The sequence shown here is derived from an EMBL/GenBank/DDBJ whole genome shotgun (WGS) entry which is preliminary data.</text>
</comment>
<dbReference type="InterPro" id="IPR000687">
    <property type="entry name" value="RIO_kinase"/>
</dbReference>
<dbReference type="Pfam" id="PF01163">
    <property type="entry name" value="RIO1"/>
    <property type="match status" value="1"/>
</dbReference>
<dbReference type="InterPro" id="IPR011009">
    <property type="entry name" value="Kinase-like_dom_sf"/>
</dbReference>
<proteinExistence type="inferred from homology"/>
<protein>
    <recommendedName>
        <fullName evidence="5 18">Serine/threonine-protein kinase RIO1</fullName>
        <ecNumber evidence="4 18">2.7.11.1</ecNumber>
    </recommendedName>
</protein>
<comment type="catalytic activity">
    <reaction evidence="16 18">
        <text>L-threonyl-[protein] + ATP = O-phospho-L-threonyl-[protein] + ADP + H(+)</text>
        <dbReference type="Rhea" id="RHEA:46608"/>
        <dbReference type="Rhea" id="RHEA-COMP:11060"/>
        <dbReference type="Rhea" id="RHEA-COMP:11605"/>
        <dbReference type="ChEBI" id="CHEBI:15378"/>
        <dbReference type="ChEBI" id="CHEBI:30013"/>
        <dbReference type="ChEBI" id="CHEBI:30616"/>
        <dbReference type="ChEBI" id="CHEBI:61977"/>
        <dbReference type="ChEBI" id="CHEBI:456216"/>
        <dbReference type="EC" id="2.7.11.1"/>
    </reaction>
</comment>
<dbReference type="PANTHER" id="PTHR45723">
    <property type="entry name" value="SERINE/THREONINE-PROTEIN KINASE RIO1"/>
    <property type="match status" value="1"/>
</dbReference>
<evidence type="ECO:0000256" key="15">
    <source>
        <dbReference type="ARBA" id="ARBA00022842"/>
    </source>
</evidence>
<dbReference type="EMBL" id="JAOPHQ010004671">
    <property type="protein sequence ID" value="KAK0138299.1"/>
    <property type="molecule type" value="Genomic_DNA"/>
</dbReference>
<comment type="similarity">
    <text evidence="3 18">Belongs to the protein kinase superfamily. RIO-type Ser/Thr kinase family.</text>
</comment>
<evidence type="ECO:0000256" key="2">
    <source>
        <dbReference type="ARBA" id="ARBA00004496"/>
    </source>
</evidence>
<organism evidence="24 25">
    <name type="scientific">Merluccius polli</name>
    <name type="common">Benguela hake</name>
    <name type="synonym">Merluccius cadenati</name>
    <dbReference type="NCBI Taxonomy" id="89951"/>
    <lineage>
        <taxon>Eukaryota</taxon>
        <taxon>Metazoa</taxon>
        <taxon>Chordata</taxon>
        <taxon>Craniata</taxon>
        <taxon>Vertebrata</taxon>
        <taxon>Euteleostomi</taxon>
        <taxon>Actinopterygii</taxon>
        <taxon>Neopterygii</taxon>
        <taxon>Teleostei</taxon>
        <taxon>Neoteleostei</taxon>
        <taxon>Acanthomorphata</taxon>
        <taxon>Zeiogadaria</taxon>
        <taxon>Gadariae</taxon>
        <taxon>Gadiformes</taxon>
        <taxon>Gadoidei</taxon>
        <taxon>Merlucciidae</taxon>
        <taxon>Merluccius</taxon>
    </lineage>
</organism>
<dbReference type="Gene3D" id="3.30.200.20">
    <property type="entry name" value="Phosphorylase Kinase, domain 1"/>
    <property type="match status" value="1"/>
</dbReference>
<keyword evidence="10" id="KW-0479">Metal-binding</keyword>
<evidence type="ECO:0000256" key="3">
    <source>
        <dbReference type="ARBA" id="ARBA00009196"/>
    </source>
</evidence>
<dbReference type="Proteomes" id="UP001174136">
    <property type="component" value="Unassembled WGS sequence"/>
</dbReference>
<keyword evidence="6" id="KW-0963">Cytoplasm</keyword>
<evidence type="ECO:0000256" key="13">
    <source>
        <dbReference type="ARBA" id="ARBA00022801"/>
    </source>
</evidence>
<feature type="active site" description="Proton acceptor" evidence="19">
    <location>
        <position position="358"/>
    </location>
</feature>
<feature type="domain" description="RIO kinase" evidence="23">
    <location>
        <begin position="184"/>
        <end position="421"/>
    </location>
</feature>
<evidence type="ECO:0000313" key="25">
    <source>
        <dbReference type="Proteomes" id="UP001174136"/>
    </source>
</evidence>
<keyword evidence="8 18" id="KW-0723">Serine/threonine-protein kinase</keyword>
<feature type="region of interest" description="Disordered" evidence="22">
    <location>
        <begin position="1"/>
        <end position="114"/>
    </location>
</feature>
<dbReference type="GO" id="GO:0005524">
    <property type="term" value="F:ATP binding"/>
    <property type="evidence" value="ECO:0007669"/>
    <property type="project" value="UniProtKB-KW"/>
</dbReference>
<comment type="catalytic activity">
    <reaction evidence="17 18">
        <text>L-seryl-[protein] + ATP = O-phospho-L-seryl-[protein] + ADP + H(+)</text>
        <dbReference type="Rhea" id="RHEA:17989"/>
        <dbReference type="Rhea" id="RHEA-COMP:9863"/>
        <dbReference type="Rhea" id="RHEA-COMP:11604"/>
        <dbReference type="ChEBI" id="CHEBI:15378"/>
        <dbReference type="ChEBI" id="CHEBI:29999"/>
        <dbReference type="ChEBI" id="CHEBI:30616"/>
        <dbReference type="ChEBI" id="CHEBI:83421"/>
        <dbReference type="ChEBI" id="CHEBI:456216"/>
        <dbReference type="EC" id="2.7.11.1"/>
    </reaction>
</comment>
<feature type="compositionally biased region" description="Acidic residues" evidence="22">
    <location>
        <begin position="526"/>
        <end position="547"/>
    </location>
</feature>
<evidence type="ECO:0000256" key="14">
    <source>
        <dbReference type="ARBA" id="ARBA00022840"/>
    </source>
</evidence>
<feature type="region of interest" description="Disordered" evidence="22">
    <location>
        <begin position="516"/>
        <end position="586"/>
    </location>
</feature>
<evidence type="ECO:0000256" key="10">
    <source>
        <dbReference type="ARBA" id="ARBA00022723"/>
    </source>
</evidence>
<evidence type="ECO:0000256" key="8">
    <source>
        <dbReference type="ARBA" id="ARBA00022527"/>
    </source>
</evidence>
<name>A0AA47MDK1_MERPO</name>
<evidence type="ECO:0000256" key="17">
    <source>
        <dbReference type="ARBA" id="ARBA00048679"/>
    </source>
</evidence>
<keyword evidence="11 18" id="KW-0547">Nucleotide-binding</keyword>
<keyword evidence="9 18" id="KW-0808">Transferase</keyword>
<keyword evidence="25" id="KW-1185">Reference proteome</keyword>
<feature type="compositionally biased region" description="Acidic residues" evidence="22">
    <location>
        <begin position="54"/>
        <end position="78"/>
    </location>
</feature>
<dbReference type="SMART" id="SM00090">
    <property type="entry name" value="RIO"/>
    <property type="match status" value="1"/>
</dbReference>
<evidence type="ECO:0000256" key="16">
    <source>
        <dbReference type="ARBA" id="ARBA00047899"/>
    </source>
</evidence>
<dbReference type="PROSITE" id="PS01245">
    <property type="entry name" value="RIO1"/>
    <property type="match status" value="1"/>
</dbReference>
<dbReference type="GO" id="GO:0042254">
    <property type="term" value="P:ribosome biogenesis"/>
    <property type="evidence" value="ECO:0007669"/>
    <property type="project" value="UniProtKB-KW"/>
</dbReference>
<dbReference type="PIRSF" id="PIRSF038147">
    <property type="entry name" value="Ser/Thr_PK_RIO1"/>
    <property type="match status" value="1"/>
</dbReference>
<evidence type="ECO:0000256" key="9">
    <source>
        <dbReference type="ARBA" id="ARBA00022679"/>
    </source>
</evidence>
<evidence type="ECO:0000256" key="21">
    <source>
        <dbReference type="PIRSR" id="PIRSR038147-3"/>
    </source>
</evidence>
<dbReference type="SUPFAM" id="SSF56112">
    <property type="entry name" value="Protein kinase-like (PK-like)"/>
    <property type="match status" value="1"/>
</dbReference>
<feature type="binding site" evidence="20">
    <location>
        <position position="312"/>
    </location>
    <ligand>
        <name>ATP</name>
        <dbReference type="ChEBI" id="CHEBI:30616"/>
    </ligand>
</feature>
<feature type="compositionally biased region" description="Polar residues" evidence="22">
    <location>
        <begin position="84"/>
        <end position="113"/>
    </location>
</feature>
<evidence type="ECO:0000256" key="18">
    <source>
        <dbReference type="PIRNR" id="PIRNR038147"/>
    </source>
</evidence>
<evidence type="ECO:0000256" key="1">
    <source>
        <dbReference type="ARBA" id="ARBA00001946"/>
    </source>
</evidence>
<dbReference type="AlphaFoldDB" id="A0AA47MDK1"/>
<dbReference type="InterPro" id="IPR051272">
    <property type="entry name" value="RIO-type_Ser/Thr_kinase"/>
</dbReference>
<evidence type="ECO:0000256" key="4">
    <source>
        <dbReference type="ARBA" id="ARBA00012513"/>
    </source>
</evidence>
<dbReference type="GO" id="GO:0046872">
    <property type="term" value="F:metal ion binding"/>
    <property type="evidence" value="ECO:0007669"/>
    <property type="project" value="UniProtKB-KW"/>
</dbReference>
<feature type="binding site" evidence="20">
    <location>
        <position position="223"/>
    </location>
    <ligand>
        <name>ATP</name>
        <dbReference type="ChEBI" id="CHEBI:30616"/>
    </ligand>
</feature>
<evidence type="ECO:0000256" key="5">
    <source>
        <dbReference type="ARBA" id="ARBA00016038"/>
    </source>
</evidence>
<accession>A0AA47MDK1</accession>
<evidence type="ECO:0000259" key="23">
    <source>
        <dbReference type="SMART" id="SM00090"/>
    </source>
</evidence>
<dbReference type="InterPro" id="IPR017407">
    <property type="entry name" value="Ser/Thr_kinase_Rio1"/>
</dbReference>
<keyword evidence="14 18" id="KW-0067">ATP-binding</keyword>
<dbReference type="InterPro" id="IPR018935">
    <property type="entry name" value="RIO_kinase_CS"/>
</dbReference>
<evidence type="ECO:0000256" key="19">
    <source>
        <dbReference type="PIRSR" id="PIRSR038147-1"/>
    </source>
</evidence>
<dbReference type="EC" id="2.7.11.1" evidence="4 18"/>
<sequence>MPFGPDIVEGQFDDADESDTPSDAVEETPPAAVHVVETRISSTTEPPAPTGPVDGEEYEEYDEDEEDEDDEDEWEWEGSDVTKRYNSMNRPGLNSQSNRQHPSNKALKSSTPTDKALRKFEHKINLDKLNYADSVINKVTTMQKQRESDTFRVKDKSDRATVEQVNYSMIITCMVSFTCAFIVESQMNFLLQVLDPRTRMILFKMLSRGIISEINGGEDRAIKIYKTSILLFKDRDKYVSGEFRYEHVRHAGLETRTPGSTARFRHGYCKGNPRKMVRTWAEKEMRNLIRLQTAGIPSPEPLMLRSHVLLMTFIGKKDMPAPLLKNAALSESKACELYLQVIEHMRKMYQEARLVHADLSEFNMLYHNGDAFIIDVSQSVEHDHPHALEFLRKDCSNVNDFFLKRGVAVMTIRELFEFITDPSITSDNINQYLERAMDISSDRTAQERSDQDRVDEEVFKKAYIPRTLTEVNHYERDVATMKEEDAALHAQNDNILYQTVMGLRKDLSGVQKVPALLEESGSGESSSDDEEEDDEDKEEKGENEDESPMDKKERKKQIKEAQREKRKSKTPKHVKKRKERVAKNKK</sequence>
<evidence type="ECO:0000256" key="6">
    <source>
        <dbReference type="ARBA" id="ARBA00022490"/>
    </source>
</evidence>
<comment type="cofactor">
    <cofactor evidence="1 21">
        <name>Mg(2+)</name>
        <dbReference type="ChEBI" id="CHEBI:18420"/>
    </cofactor>
</comment>
<dbReference type="GO" id="GO:0004674">
    <property type="term" value="F:protein serine/threonine kinase activity"/>
    <property type="evidence" value="ECO:0007669"/>
    <property type="project" value="UniProtKB-KW"/>
</dbReference>
<dbReference type="GO" id="GO:0005737">
    <property type="term" value="C:cytoplasm"/>
    <property type="evidence" value="ECO:0007669"/>
    <property type="project" value="UniProtKB-SubCell"/>
</dbReference>
<evidence type="ECO:0000256" key="20">
    <source>
        <dbReference type="PIRSR" id="PIRSR038147-2"/>
    </source>
</evidence>
<feature type="compositionally biased region" description="Basic and acidic residues" evidence="22">
    <location>
        <begin position="548"/>
        <end position="563"/>
    </location>
</feature>
<gene>
    <name evidence="24" type="primary">RIOK1</name>
    <name evidence="24" type="ORF">N1851_025380</name>
</gene>
<comment type="subcellular location">
    <subcellularLocation>
        <location evidence="2">Cytoplasm</location>
    </subcellularLocation>
</comment>
<evidence type="ECO:0000256" key="22">
    <source>
        <dbReference type="SAM" id="MobiDB-lite"/>
    </source>
</evidence>
<evidence type="ECO:0000256" key="12">
    <source>
        <dbReference type="ARBA" id="ARBA00022777"/>
    </source>
</evidence>
<keyword evidence="13" id="KW-0378">Hydrolase</keyword>
<feature type="compositionally biased region" description="Acidic residues" evidence="22">
    <location>
        <begin position="11"/>
        <end position="26"/>
    </location>
</feature>
<evidence type="ECO:0000313" key="24">
    <source>
        <dbReference type="EMBL" id="KAK0138299.1"/>
    </source>
</evidence>
<reference evidence="24" key="1">
    <citation type="journal article" date="2023" name="Front. Mar. Sci.">
        <title>A new Merluccius polli reference genome to investigate the effects of global change in West African waters.</title>
        <authorList>
            <person name="Mateo J.L."/>
            <person name="Blanco-Fernandez C."/>
            <person name="Garcia-Vazquez E."/>
            <person name="Machado-Schiaffino G."/>
        </authorList>
    </citation>
    <scope>NUCLEOTIDE SEQUENCE</scope>
    <source>
        <strain evidence="24">C29</strain>
        <tissue evidence="24">Fin</tissue>
    </source>
</reference>
<keyword evidence="7" id="KW-0690">Ribosome biogenesis</keyword>
<keyword evidence="15" id="KW-0460">Magnesium</keyword>